<accession>A0A5C3MDE0</accession>
<proteinExistence type="predicted"/>
<sequence length="437" mass="48193">MLTLLSSARQKINTQFTTARGFYNRPQFLVSPDASDLPPLSEITTSVRVQASRVSLTKRGHEHLSSKPAKSNDSSARVQKRCRPTSLEKIVDSASGTTLGHKRHRNNDLSMPQAEARPMPPQSTLPMHSVFWQGQTGDLVAKWLTSFLLEMLVNSESRGKLEISPAIWSLTYNNVLGLLSKFNMSPVSAFLAIWYIQRLFHTGIVCSHHLCKQEHATLAFRMMLLGLMLSDSWTNGTYISVDDWVSDFSFSNNDPVGSLSSLWSAAIQALNSDLSISEHQWRAWVQLMYKQTITAPQHNLTSEMNTETSSVLLALLQSLSMPTTDSLDLSFTHQELFALGYSHVRGVHVHLVEGLQMIHIATAKKGRANVNTGGLVSNSTWADAASSNSGLTAPFQNRTNQQASASITPADDLYPGKSYRQTATCNFACCSKLFGLG</sequence>
<dbReference type="STRING" id="68775.A0A5C3MDE0"/>
<dbReference type="EMBL" id="ML213591">
    <property type="protein sequence ID" value="TFK43220.1"/>
    <property type="molecule type" value="Genomic_DNA"/>
</dbReference>
<name>A0A5C3MDE0_9AGAR</name>
<evidence type="ECO:0000313" key="3">
    <source>
        <dbReference type="Proteomes" id="UP000308652"/>
    </source>
</evidence>
<dbReference type="OrthoDB" id="3057497at2759"/>
<keyword evidence="3" id="KW-1185">Reference proteome</keyword>
<dbReference type="AlphaFoldDB" id="A0A5C3MDE0"/>
<dbReference type="Proteomes" id="UP000308652">
    <property type="component" value="Unassembled WGS sequence"/>
</dbReference>
<gene>
    <name evidence="2" type="ORF">BDQ12DRAFT_674595</name>
</gene>
<organism evidence="2 3">
    <name type="scientific">Crucibulum laeve</name>
    <dbReference type="NCBI Taxonomy" id="68775"/>
    <lineage>
        <taxon>Eukaryota</taxon>
        <taxon>Fungi</taxon>
        <taxon>Dikarya</taxon>
        <taxon>Basidiomycota</taxon>
        <taxon>Agaricomycotina</taxon>
        <taxon>Agaricomycetes</taxon>
        <taxon>Agaricomycetidae</taxon>
        <taxon>Agaricales</taxon>
        <taxon>Agaricineae</taxon>
        <taxon>Nidulariaceae</taxon>
        <taxon>Crucibulum</taxon>
    </lineage>
</organism>
<evidence type="ECO:0000313" key="2">
    <source>
        <dbReference type="EMBL" id="TFK43220.1"/>
    </source>
</evidence>
<evidence type="ECO:0000256" key="1">
    <source>
        <dbReference type="SAM" id="MobiDB-lite"/>
    </source>
</evidence>
<feature type="compositionally biased region" description="Polar residues" evidence="1">
    <location>
        <begin position="68"/>
        <end position="77"/>
    </location>
</feature>
<reference evidence="2 3" key="1">
    <citation type="journal article" date="2019" name="Nat. Ecol. Evol.">
        <title>Megaphylogeny resolves global patterns of mushroom evolution.</title>
        <authorList>
            <person name="Varga T."/>
            <person name="Krizsan K."/>
            <person name="Foldi C."/>
            <person name="Dima B."/>
            <person name="Sanchez-Garcia M."/>
            <person name="Sanchez-Ramirez S."/>
            <person name="Szollosi G.J."/>
            <person name="Szarkandi J.G."/>
            <person name="Papp V."/>
            <person name="Albert L."/>
            <person name="Andreopoulos W."/>
            <person name="Angelini C."/>
            <person name="Antonin V."/>
            <person name="Barry K.W."/>
            <person name="Bougher N.L."/>
            <person name="Buchanan P."/>
            <person name="Buyck B."/>
            <person name="Bense V."/>
            <person name="Catcheside P."/>
            <person name="Chovatia M."/>
            <person name="Cooper J."/>
            <person name="Damon W."/>
            <person name="Desjardin D."/>
            <person name="Finy P."/>
            <person name="Geml J."/>
            <person name="Haridas S."/>
            <person name="Hughes K."/>
            <person name="Justo A."/>
            <person name="Karasinski D."/>
            <person name="Kautmanova I."/>
            <person name="Kiss B."/>
            <person name="Kocsube S."/>
            <person name="Kotiranta H."/>
            <person name="LaButti K.M."/>
            <person name="Lechner B.E."/>
            <person name="Liimatainen K."/>
            <person name="Lipzen A."/>
            <person name="Lukacs Z."/>
            <person name="Mihaltcheva S."/>
            <person name="Morgado L.N."/>
            <person name="Niskanen T."/>
            <person name="Noordeloos M.E."/>
            <person name="Ohm R.A."/>
            <person name="Ortiz-Santana B."/>
            <person name="Ovrebo C."/>
            <person name="Racz N."/>
            <person name="Riley R."/>
            <person name="Savchenko A."/>
            <person name="Shiryaev A."/>
            <person name="Soop K."/>
            <person name="Spirin V."/>
            <person name="Szebenyi C."/>
            <person name="Tomsovsky M."/>
            <person name="Tulloss R.E."/>
            <person name="Uehling J."/>
            <person name="Grigoriev I.V."/>
            <person name="Vagvolgyi C."/>
            <person name="Papp T."/>
            <person name="Martin F.M."/>
            <person name="Miettinen O."/>
            <person name="Hibbett D.S."/>
            <person name="Nagy L.G."/>
        </authorList>
    </citation>
    <scope>NUCLEOTIDE SEQUENCE [LARGE SCALE GENOMIC DNA]</scope>
    <source>
        <strain evidence="2 3">CBS 166.37</strain>
    </source>
</reference>
<protein>
    <submittedName>
        <fullName evidence="2">Uncharacterized protein</fullName>
    </submittedName>
</protein>
<feature type="region of interest" description="Disordered" evidence="1">
    <location>
        <begin position="55"/>
        <end position="122"/>
    </location>
</feature>